<dbReference type="SUPFAM" id="SSF48371">
    <property type="entry name" value="ARM repeat"/>
    <property type="match status" value="1"/>
</dbReference>
<feature type="domain" description="Mon2/Sec7/BIG1-like HUS" evidence="4">
    <location>
        <begin position="200"/>
        <end position="353"/>
    </location>
</feature>
<keyword evidence="1" id="KW-0813">Transport</keyword>
<dbReference type="InterPro" id="IPR032691">
    <property type="entry name" value="Mon2/Sec7/BIG1-like_HUS"/>
</dbReference>
<dbReference type="GO" id="GO:0015031">
    <property type="term" value="P:protein transport"/>
    <property type="evidence" value="ECO:0007669"/>
    <property type="project" value="UniProtKB-KW"/>
</dbReference>
<keyword evidence="8" id="KW-1185">Reference proteome</keyword>
<dbReference type="Pfam" id="PF16213">
    <property type="entry name" value="DCB"/>
    <property type="match status" value="1"/>
</dbReference>
<evidence type="ECO:0000313" key="8">
    <source>
        <dbReference type="Proteomes" id="UP000566819"/>
    </source>
</evidence>
<evidence type="ECO:0000313" key="7">
    <source>
        <dbReference type="EMBL" id="KAF4629800.1"/>
    </source>
</evidence>
<dbReference type="Proteomes" id="UP000566819">
    <property type="component" value="Unassembled WGS sequence"/>
</dbReference>
<feature type="compositionally biased region" description="Basic and acidic residues" evidence="3">
    <location>
        <begin position="478"/>
        <end position="488"/>
    </location>
</feature>
<evidence type="ECO:0000259" key="6">
    <source>
        <dbReference type="Pfam" id="PF16213"/>
    </source>
</evidence>
<name>A0A8H4RJ22_9HELO</name>
<feature type="domain" description="Mon2/Sec7/BIG1-like dimerisation and cyclophilin-binding" evidence="6">
    <location>
        <begin position="4"/>
        <end position="175"/>
    </location>
</feature>
<evidence type="ECO:0000259" key="4">
    <source>
        <dbReference type="Pfam" id="PF12783"/>
    </source>
</evidence>
<evidence type="ECO:0000259" key="5">
    <source>
        <dbReference type="Pfam" id="PF16206"/>
    </source>
</evidence>
<feature type="region of interest" description="Disordered" evidence="3">
    <location>
        <begin position="473"/>
        <end position="503"/>
    </location>
</feature>
<reference evidence="7 8" key="1">
    <citation type="submission" date="2020-03" db="EMBL/GenBank/DDBJ databases">
        <title>Draft Genome Sequence of Cudoniella acicularis.</title>
        <authorList>
            <person name="Buettner E."/>
            <person name="Kellner H."/>
        </authorList>
    </citation>
    <scope>NUCLEOTIDE SEQUENCE [LARGE SCALE GENOMIC DNA]</scope>
    <source>
        <strain evidence="7 8">DSM 108380</strain>
    </source>
</reference>
<feature type="domain" description="Mon2 C-terminal" evidence="5">
    <location>
        <begin position="987"/>
        <end position="1206"/>
    </location>
</feature>
<keyword evidence="2" id="KW-0653">Protein transport</keyword>
<evidence type="ECO:0008006" key="9">
    <source>
        <dbReference type="Google" id="ProtNLM"/>
    </source>
</evidence>
<comment type="caution">
    <text evidence="7">The sequence shown here is derived from an EMBL/GenBank/DDBJ whole genome shotgun (WGS) entry which is preliminary data.</text>
</comment>
<evidence type="ECO:0000256" key="1">
    <source>
        <dbReference type="ARBA" id="ARBA00022448"/>
    </source>
</evidence>
<sequence>MTAQILSSELANLIQESKRKHSDLRNAAEKSLDELKGLRSTSEAQIAADLSQRPNFVTPFLIACGTKNVKFTGIAVVCLQRLVVSRALSRSRLKEVLDAFREATSAGLDVQLKILQALPSLLQNYADDLKGDLLAAALNICTILQASKNGIVNNTAAATLQQLVVAVFDKVVAEDKIALEVPTVGEAPTENGTVQLRAAALDAYRVFNDLCLLTESQKPQFLRSTGMPQTFGLELIESALTNHADIFLTHPEQAHILRTRVMPFIISSLSEKLNFAVTVRIGRILYTLLRRHLSILQSEGEMALGLITHMLDHDTALWKRSLCMEVLRGIFAEAALIRRIFAMYDAQEGRKSILKNLVAAFVRISTEKPAVIGLGHQSTIPTLGQSSGSDQAMLEASGVPGIISSSVGSNEPTAGISTQWSTMRVPCIDQLDKTDPPAIPESYIYSLTLACVSGFSEGLAKFILPLTVPDRPRKKVSRQPEADPKSSDAKNSPSSREILERRSSIKKNPVPVNPLLLKDHPLYSDVNICAGIVEECWPAILATCSTFLYASLDSDYYHGLVRSFQKFTHVAGLLHLATPRDAFLTTLGKAAVPPNVLSATAAGAPTPSTPPPETSSMFSNAKGLLSVESLVSHATTSMTERVRQTSVDVGTPSLNTRNLLCLRALLNLGIALGPTLGSAWGIILGTLQEADLVLFSSTKSARTPTGQKSDISSAGDGSLLVNFGSEIKAVETAASRLLESTVDFPNAPFLEVVTALCSLFGREEPAEVIASGPTSPASPPAGARRPSQIHRRIHSINTAPSTQNQEDLFALAKLGEVASINIERLTAYDPETSGWAILTSELIKAACSPSTPSSVRLRAAEILVRLVLDTAATTLSLPDASRGVIQLRLLETFRSALLPLESDDRETSVAIHSTDIDVHKVILEGLKSILEQCGETLISGWDIAFEIIGSVFMKLGKDDERGLKPSTTRSFRLIRSSFGSLQLICSDFLSSLPNSCFIILVDTLYNFCTQDDDLNISLTTVTFFWVLSDFISGRTSSFSLSPDLIQGSDEHTLVEMASGKDLTVSDAALWMLLLLRLATVTTDERIFDAYGDQLSPEAWSMCLKSVIFKLLSSIDEQLKVTTEPDSSISGKDRIGWNETTVVVLSGITKLLADYLDTLSSHPTFGKSWSTLLGHYKSLLEFKILDINTSVFNSLRQVLSRGNVSDSKKTNFDRHAIDLAWGLWSDSLPVIKPEASEKRFDNQKYLVAYVSALQELYRLVQTDLSADRVHKMLELLREAIQQASAATYSADIDYLTPLQTQVLESLKIIRTDIEGVPGALISQVSEFVGLAFESKNAPGSEKQRPTYVALSKASMVLIESLVLSHSSDHDIYSSGALASALTALARPIVLKYSFPIVTKSISPWRQSTSSSLAILKSILPVITKADLEDEIIRSIWSSIVTIGNAITNADCSEAGEAVNIKDDQEFDITSFLTLRSLITPALGSAVIPDKTRRIYTESLFHTSLITSYISPCPTTCHNGCGTTYTTEHEACTFSDGKSGGSRTATGSLSVHTVTLSSPASPPTLVQSVSSGGLSLPPTITSGSGFPISVPSPTEIVSIHTITIPKECQTITQTAGSTCPTITCAGFPISSSDPAGNVGRAACFDGACLVFSGVEEGGWFPTSHNYLFAPPIQVAAQAGSIAMLKLFQEQLPESGFEPWPVTGAAIRGDLEIVKLAMRLPGSTGQSEGDGDGGGDDMNGRQQPFGSIEHVTETGKAILSARSYTSSPEVYDYLTNALLPVPIAQQHVAYNDLRNHAQLGNMPMVLHLLDLGVPMQKLGRDCQRSSKLSLESIRK</sequence>
<feature type="region of interest" description="Disordered" evidence="3">
    <location>
        <begin position="1718"/>
        <end position="1740"/>
    </location>
</feature>
<dbReference type="OrthoDB" id="294853at2759"/>
<protein>
    <recommendedName>
        <fullName evidence="9">Protein MON2 homolog</fullName>
    </recommendedName>
</protein>
<evidence type="ECO:0000256" key="3">
    <source>
        <dbReference type="SAM" id="MobiDB-lite"/>
    </source>
</evidence>
<dbReference type="Pfam" id="PF12783">
    <property type="entry name" value="Sec7-like_HUS"/>
    <property type="match status" value="1"/>
</dbReference>
<dbReference type="InterPro" id="IPR016024">
    <property type="entry name" value="ARM-type_fold"/>
</dbReference>
<feature type="region of interest" description="Disordered" evidence="3">
    <location>
        <begin position="768"/>
        <end position="787"/>
    </location>
</feature>
<dbReference type="InterPro" id="IPR032629">
    <property type="entry name" value="DCB_dom"/>
</dbReference>
<dbReference type="EMBL" id="JAAMPI010000625">
    <property type="protein sequence ID" value="KAF4629800.1"/>
    <property type="molecule type" value="Genomic_DNA"/>
</dbReference>
<organism evidence="7 8">
    <name type="scientific">Cudoniella acicularis</name>
    <dbReference type="NCBI Taxonomy" id="354080"/>
    <lineage>
        <taxon>Eukaryota</taxon>
        <taxon>Fungi</taxon>
        <taxon>Dikarya</taxon>
        <taxon>Ascomycota</taxon>
        <taxon>Pezizomycotina</taxon>
        <taxon>Leotiomycetes</taxon>
        <taxon>Helotiales</taxon>
        <taxon>Tricladiaceae</taxon>
        <taxon>Cudoniella</taxon>
    </lineage>
</organism>
<accession>A0A8H4RJ22</accession>
<dbReference type="InterPro" id="IPR032817">
    <property type="entry name" value="Mon2_C"/>
</dbReference>
<feature type="compositionally biased region" description="Low complexity" evidence="3">
    <location>
        <begin position="770"/>
        <end position="786"/>
    </location>
</feature>
<dbReference type="GO" id="GO:0005794">
    <property type="term" value="C:Golgi apparatus"/>
    <property type="evidence" value="ECO:0007669"/>
    <property type="project" value="UniProtKB-ARBA"/>
</dbReference>
<dbReference type="Pfam" id="PF16206">
    <property type="entry name" value="Mon2_C"/>
    <property type="match status" value="1"/>
</dbReference>
<proteinExistence type="predicted"/>
<evidence type="ECO:0000256" key="2">
    <source>
        <dbReference type="ARBA" id="ARBA00022927"/>
    </source>
</evidence>
<gene>
    <name evidence="7" type="ORF">G7Y89_g8339</name>
</gene>